<dbReference type="Proteomes" id="UP000235145">
    <property type="component" value="Unassembled WGS sequence"/>
</dbReference>
<dbReference type="AlphaFoldDB" id="A0A9R1W3X0"/>
<gene>
    <name evidence="1" type="ORF">LSAT_V11C300138890</name>
</gene>
<keyword evidence="2" id="KW-1185">Reference proteome</keyword>
<evidence type="ECO:0000313" key="2">
    <source>
        <dbReference type="Proteomes" id="UP000235145"/>
    </source>
</evidence>
<reference evidence="1 2" key="1">
    <citation type="journal article" date="2017" name="Nat. Commun.">
        <title>Genome assembly with in vitro proximity ligation data and whole-genome triplication in lettuce.</title>
        <authorList>
            <person name="Reyes-Chin-Wo S."/>
            <person name="Wang Z."/>
            <person name="Yang X."/>
            <person name="Kozik A."/>
            <person name="Arikit S."/>
            <person name="Song C."/>
            <person name="Xia L."/>
            <person name="Froenicke L."/>
            <person name="Lavelle D.O."/>
            <person name="Truco M.J."/>
            <person name="Xia R."/>
            <person name="Zhu S."/>
            <person name="Xu C."/>
            <person name="Xu H."/>
            <person name="Xu X."/>
            <person name="Cox K."/>
            <person name="Korf I."/>
            <person name="Meyers B.C."/>
            <person name="Michelmore R.W."/>
        </authorList>
    </citation>
    <scope>NUCLEOTIDE SEQUENCE [LARGE SCALE GENOMIC DNA]</scope>
    <source>
        <strain evidence="2">cv. Salinas</strain>
        <tissue evidence="1">Seedlings</tissue>
    </source>
</reference>
<sequence>MHIRNDPSSSISGWRLSVTGLQFGNYFDPGFGFAAFRECVFPFVPLSRTVSMDDLTNAFNNSFHQLNNDNVVRVSLLYMLVTPRTRRYIIETRQHHHHTYQNTTSIVYIKYSIISYMPK</sequence>
<comment type="caution">
    <text evidence="1">The sequence shown here is derived from an EMBL/GenBank/DDBJ whole genome shotgun (WGS) entry which is preliminary data.</text>
</comment>
<dbReference type="EMBL" id="NBSK02000003">
    <property type="protein sequence ID" value="KAJ0215696.1"/>
    <property type="molecule type" value="Genomic_DNA"/>
</dbReference>
<evidence type="ECO:0000313" key="1">
    <source>
        <dbReference type="EMBL" id="KAJ0215696.1"/>
    </source>
</evidence>
<proteinExistence type="predicted"/>
<protein>
    <submittedName>
        <fullName evidence="1">Uncharacterized protein</fullName>
    </submittedName>
</protein>
<accession>A0A9R1W3X0</accession>
<name>A0A9R1W3X0_LACSA</name>
<organism evidence="1 2">
    <name type="scientific">Lactuca sativa</name>
    <name type="common">Garden lettuce</name>
    <dbReference type="NCBI Taxonomy" id="4236"/>
    <lineage>
        <taxon>Eukaryota</taxon>
        <taxon>Viridiplantae</taxon>
        <taxon>Streptophyta</taxon>
        <taxon>Embryophyta</taxon>
        <taxon>Tracheophyta</taxon>
        <taxon>Spermatophyta</taxon>
        <taxon>Magnoliopsida</taxon>
        <taxon>eudicotyledons</taxon>
        <taxon>Gunneridae</taxon>
        <taxon>Pentapetalae</taxon>
        <taxon>asterids</taxon>
        <taxon>campanulids</taxon>
        <taxon>Asterales</taxon>
        <taxon>Asteraceae</taxon>
        <taxon>Cichorioideae</taxon>
        <taxon>Cichorieae</taxon>
        <taxon>Lactucinae</taxon>
        <taxon>Lactuca</taxon>
    </lineage>
</organism>